<gene>
    <name evidence="1" type="ORF">PDJAM_G00014860</name>
</gene>
<proteinExistence type="predicted"/>
<dbReference type="EMBL" id="CM040984">
    <property type="protein sequence ID" value="MCJ8736640.1"/>
    <property type="molecule type" value="Genomic_DNA"/>
</dbReference>
<dbReference type="Proteomes" id="UP000830395">
    <property type="component" value="Chromosome 10"/>
</dbReference>
<protein>
    <submittedName>
        <fullName evidence="1">Uncharacterized protein</fullName>
    </submittedName>
</protein>
<keyword evidence="2" id="KW-1185">Reference proteome</keyword>
<name>A0ACC5YMG2_9TELE</name>
<sequence length="119" mass="13422">MVLMSFPPTDPQQDVFAAVCGPHLLISLLPLRTSMISVIISLTFLLYWTPVLAGENVVTQNPSVAWHLKGEDAEMKCSHNKGAGYYQMYWYRQRQGESMEFIVYTTANSEPEFGSVDKT</sequence>
<evidence type="ECO:0000313" key="1">
    <source>
        <dbReference type="EMBL" id="MCJ8736640.1"/>
    </source>
</evidence>
<feature type="non-terminal residue" evidence="1">
    <location>
        <position position="119"/>
    </location>
</feature>
<reference evidence="1" key="1">
    <citation type="submission" date="2020-02" db="EMBL/GenBank/DDBJ databases">
        <title>Genome sequencing of the panga catfish, Pangasius djambal.</title>
        <authorList>
            <person name="Wen M."/>
            <person name="Zahm M."/>
            <person name="Roques C."/>
            <person name="Cabau C."/>
            <person name="Klopp C."/>
            <person name="Donnadieu C."/>
            <person name="Jouanno E."/>
            <person name="Avarre J.-C."/>
            <person name="Campet M."/>
            <person name="Ha T."/>
            <person name="Dugue R."/>
            <person name="Lampietro C."/>
            <person name="Louis A."/>
            <person name="Herpin A."/>
            <person name="Echchiki A."/>
            <person name="Berthelot C."/>
            <person name="Parey E."/>
            <person name="Roest-Crollius H."/>
            <person name="Braasch I."/>
            <person name="Postlethwait J.H."/>
            <person name="Bobe J."/>
            <person name="Montfort J."/>
            <person name="Bouchez O."/>
            <person name="Begum T."/>
            <person name="Schartl M."/>
            <person name="Gustiano R."/>
            <person name="Guiguen Y."/>
        </authorList>
    </citation>
    <scope>NUCLEOTIDE SEQUENCE</scope>
    <source>
        <strain evidence="1">Pdj_M5554</strain>
    </source>
</reference>
<comment type="caution">
    <text evidence="1">The sequence shown here is derived from an EMBL/GenBank/DDBJ whole genome shotgun (WGS) entry which is preliminary data.</text>
</comment>
<evidence type="ECO:0000313" key="2">
    <source>
        <dbReference type="Proteomes" id="UP000830395"/>
    </source>
</evidence>
<organism evidence="1 2">
    <name type="scientific">Pangasius djambal</name>
    <dbReference type="NCBI Taxonomy" id="1691987"/>
    <lineage>
        <taxon>Eukaryota</taxon>
        <taxon>Metazoa</taxon>
        <taxon>Chordata</taxon>
        <taxon>Craniata</taxon>
        <taxon>Vertebrata</taxon>
        <taxon>Euteleostomi</taxon>
        <taxon>Actinopterygii</taxon>
        <taxon>Neopterygii</taxon>
        <taxon>Teleostei</taxon>
        <taxon>Ostariophysi</taxon>
        <taxon>Siluriformes</taxon>
        <taxon>Pangasiidae</taxon>
        <taxon>Pangasius</taxon>
    </lineage>
</organism>
<accession>A0ACC5YMG2</accession>